<reference evidence="2 3" key="1">
    <citation type="submission" date="2015-11" db="EMBL/GenBank/DDBJ databases">
        <title>Genomic Taxonomy of the Vibrionaceae.</title>
        <authorList>
            <person name="Gomez-Gil B."/>
            <person name="Enciso-Ibarra J."/>
        </authorList>
    </citation>
    <scope>NUCLEOTIDE SEQUENCE [LARGE SCALE GENOMIC DNA]</scope>
    <source>
        <strain evidence="2 3">CAIM 912</strain>
    </source>
</reference>
<dbReference type="RefSeq" id="WP_067410927.1">
    <property type="nucleotide sequence ID" value="NZ_LNTY01000006.1"/>
</dbReference>
<feature type="transmembrane region" description="Helical" evidence="1">
    <location>
        <begin position="39"/>
        <end position="57"/>
    </location>
</feature>
<keyword evidence="3" id="KW-1185">Reference proteome</keyword>
<organism evidence="2 3">
    <name type="scientific">Enterovibrio coralii</name>
    <dbReference type="NCBI Taxonomy" id="294935"/>
    <lineage>
        <taxon>Bacteria</taxon>
        <taxon>Pseudomonadati</taxon>
        <taxon>Pseudomonadota</taxon>
        <taxon>Gammaproteobacteria</taxon>
        <taxon>Vibrionales</taxon>
        <taxon>Vibrionaceae</taxon>
        <taxon>Enterovibrio</taxon>
    </lineage>
</organism>
<evidence type="ECO:0008006" key="4">
    <source>
        <dbReference type="Google" id="ProtNLM"/>
    </source>
</evidence>
<comment type="caution">
    <text evidence="2">The sequence shown here is derived from an EMBL/GenBank/DDBJ whole genome shotgun (WGS) entry which is preliminary data.</text>
</comment>
<keyword evidence="1" id="KW-0812">Transmembrane</keyword>
<gene>
    <name evidence="2" type="ORF">ATN88_05525</name>
</gene>
<protein>
    <recommendedName>
        <fullName evidence="4">DUF4405 domain-containing protein</fullName>
    </recommendedName>
</protein>
<dbReference type="AlphaFoldDB" id="A0A135ICG5"/>
<feature type="transmembrane region" description="Helical" evidence="1">
    <location>
        <begin position="12"/>
        <end position="33"/>
    </location>
</feature>
<name>A0A135ICG5_9GAMM</name>
<evidence type="ECO:0000313" key="2">
    <source>
        <dbReference type="EMBL" id="KXF83161.1"/>
    </source>
</evidence>
<evidence type="ECO:0000256" key="1">
    <source>
        <dbReference type="SAM" id="Phobius"/>
    </source>
</evidence>
<evidence type="ECO:0000313" key="3">
    <source>
        <dbReference type="Proteomes" id="UP000070529"/>
    </source>
</evidence>
<sequence>MIPYVMRNKRSLLSSCLMLLIIPLLYSAYWLFFQSRTDSIATVHISVGVVLFAFAVWHIFQHLPSLRKYIADSPSKLLPVTIISVGLLVGIVSWLPPFNEILNYGGNARYENKDISQLYIPLEEGASRNYQVDNLNQQASGPEIKLTARIGTSFGDDMALVMWIEDLQGNYLQTLYSTRRFGKGFMTNPLNRSENIHRQEAVPHWLHARAKALGTDITYAIPSLENPLVDGITAATPRTNFIVNSKLNNADLRQFVVKVEANQSYDWNEHYSRDRFPDDPVYSGSGQVGQPAIVYRTEIDLDSPQDFYILTALGHSHRSGQNGDIDPDMTGITTAILDFHRLIVEMPEFTAKESN</sequence>
<dbReference type="EMBL" id="LNTY01000006">
    <property type="protein sequence ID" value="KXF83161.1"/>
    <property type="molecule type" value="Genomic_DNA"/>
</dbReference>
<keyword evidence="1" id="KW-0472">Membrane</keyword>
<accession>A0A135ICG5</accession>
<dbReference type="OrthoDB" id="1027826at2"/>
<proteinExistence type="predicted"/>
<keyword evidence="1" id="KW-1133">Transmembrane helix</keyword>
<feature type="transmembrane region" description="Helical" evidence="1">
    <location>
        <begin position="77"/>
        <end position="95"/>
    </location>
</feature>
<dbReference type="Proteomes" id="UP000070529">
    <property type="component" value="Unassembled WGS sequence"/>
</dbReference>